<dbReference type="SUPFAM" id="SSF56112">
    <property type="entry name" value="Protein kinase-like (PK-like)"/>
    <property type="match status" value="1"/>
</dbReference>
<evidence type="ECO:0000256" key="1">
    <source>
        <dbReference type="SAM" id="Phobius"/>
    </source>
</evidence>
<dbReference type="Proteomes" id="UP000823775">
    <property type="component" value="Unassembled WGS sequence"/>
</dbReference>
<keyword evidence="4" id="KW-1185">Reference proteome</keyword>
<name>A0ABS8WN96_DATST</name>
<keyword evidence="1" id="KW-1133">Transmembrane helix</keyword>
<keyword evidence="1" id="KW-0812">Transmembrane</keyword>
<dbReference type="InterPro" id="IPR001245">
    <property type="entry name" value="Ser-Thr/Tyr_kinase_cat_dom"/>
</dbReference>
<evidence type="ECO:0000313" key="4">
    <source>
        <dbReference type="Proteomes" id="UP000823775"/>
    </source>
</evidence>
<reference evidence="3 4" key="1">
    <citation type="journal article" date="2021" name="BMC Genomics">
        <title>Datura genome reveals duplications of psychoactive alkaloid biosynthetic genes and high mutation rate following tissue culture.</title>
        <authorList>
            <person name="Rajewski A."/>
            <person name="Carter-House D."/>
            <person name="Stajich J."/>
            <person name="Litt A."/>
        </authorList>
    </citation>
    <scope>NUCLEOTIDE SEQUENCE [LARGE SCALE GENOMIC DNA]</scope>
    <source>
        <strain evidence="3">AR-01</strain>
    </source>
</reference>
<dbReference type="Pfam" id="PF07714">
    <property type="entry name" value="PK_Tyr_Ser-Thr"/>
    <property type="match status" value="1"/>
</dbReference>
<gene>
    <name evidence="3" type="ORF">HAX54_047711</name>
</gene>
<dbReference type="PANTHER" id="PTHR48010:SF54">
    <property type="entry name" value="PROTEIN KINASE DOMAIN-CONTAINING PROTEIN"/>
    <property type="match status" value="1"/>
</dbReference>
<evidence type="ECO:0000259" key="2">
    <source>
        <dbReference type="PROSITE" id="PS50011"/>
    </source>
</evidence>
<evidence type="ECO:0000313" key="3">
    <source>
        <dbReference type="EMBL" id="MCE3050629.1"/>
    </source>
</evidence>
<dbReference type="InterPro" id="IPR050994">
    <property type="entry name" value="At_inactive_RLKs"/>
</dbReference>
<dbReference type="PANTHER" id="PTHR48010">
    <property type="entry name" value="OS05G0588300 PROTEIN"/>
    <property type="match status" value="1"/>
</dbReference>
<organism evidence="3 4">
    <name type="scientific">Datura stramonium</name>
    <name type="common">Jimsonweed</name>
    <name type="synonym">Common thornapple</name>
    <dbReference type="NCBI Taxonomy" id="4076"/>
    <lineage>
        <taxon>Eukaryota</taxon>
        <taxon>Viridiplantae</taxon>
        <taxon>Streptophyta</taxon>
        <taxon>Embryophyta</taxon>
        <taxon>Tracheophyta</taxon>
        <taxon>Spermatophyta</taxon>
        <taxon>Magnoliopsida</taxon>
        <taxon>eudicotyledons</taxon>
        <taxon>Gunneridae</taxon>
        <taxon>Pentapetalae</taxon>
        <taxon>asterids</taxon>
        <taxon>lamiids</taxon>
        <taxon>Solanales</taxon>
        <taxon>Solanaceae</taxon>
        <taxon>Solanoideae</taxon>
        <taxon>Datureae</taxon>
        <taxon>Datura</taxon>
    </lineage>
</organism>
<feature type="domain" description="Protein kinase" evidence="2">
    <location>
        <begin position="13"/>
        <end position="318"/>
    </location>
</feature>
<dbReference type="PROSITE" id="PS50011">
    <property type="entry name" value="PROTEIN_KINASE_DOM"/>
    <property type="match status" value="1"/>
</dbReference>
<proteinExistence type="predicted"/>
<dbReference type="InterPro" id="IPR011009">
    <property type="entry name" value="Kinase-like_dom_sf"/>
</dbReference>
<accession>A0ABS8WN96</accession>
<sequence>MAWRRCSSDGSRVVALRLPGIGLYGPIPDNTMERLNALTALSLHSNGGVGGILVLAVLFFCICMKRYYTKTGVQQRKDFNGGGSPKQTEDFSSGICWASAEVLGKELWNNLQGHLGGETTVVVKRLKEVVVAKREFDQQMEMIEGAHGAASGIAHIHAIANGKLIHGNIKSSNVLLINDNSGCISDVGLTPLIGFPTMPSRSADSYRAPEKSDVYSFGVLLLELLTGKAPVQPPGHDEVVDLPRWVQSIVREEWTAEVFDAEHQDFKILKTRWFMMEHINAQDEGRKVVENPNHDGVQWFRNRWMSATGGAPCSKRLE</sequence>
<feature type="transmembrane region" description="Helical" evidence="1">
    <location>
        <begin position="48"/>
        <end position="68"/>
    </location>
</feature>
<dbReference type="InterPro" id="IPR000719">
    <property type="entry name" value="Prot_kinase_dom"/>
</dbReference>
<dbReference type="EMBL" id="JACEIK010007760">
    <property type="protein sequence ID" value="MCE3050629.1"/>
    <property type="molecule type" value="Genomic_DNA"/>
</dbReference>
<feature type="non-terminal residue" evidence="3">
    <location>
        <position position="318"/>
    </location>
</feature>
<keyword evidence="1" id="KW-0472">Membrane</keyword>
<dbReference type="Gene3D" id="1.10.510.10">
    <property type="entry name" value="Transferase(Phosphotransferase) domain 1"/>
    <property type="match status" value="1"/>
</dbReference>
<protein>
    <recommendedName>
        <fullName evidence="2">Protein kinase domain-containing protein</fullName>
    </recommendedName>
</protein>
<comment type="caution">
    <text evidence="3">The sequence shown here is derived from an EMBL/GenBank/DDBJ whole genome shotgun (WGS) entry which is preliminary data.</text>
</comment>